<dbReference type="EMBL" id="VYGV01000006">
    <property type="protein sequence ID" value="NWF44677.1"/>
    <property type="molecule type" value="Genomic_DNA"/>
</dbReference>
<sequence length="284" mass="30811">MCLIAFAIDASPVCPLLIAANRDEFLDRPTAPLHRWTLPDGTGVVAGRDLRDGGTWLGVSETGRVAMLTNVRSVQAGPGQRSRGELATRWLNGGLSWEALLDDLDPAAYGGFNLVVGDFHNKFWAWAGNRDPEHPHDEHPTGLHSRRLQAGVYGLSNAALDTPWPKSERLKQALGDCLAQPASAPLPMASLTVALADIRRVPTHELPDTGVPLELEHGLSSPFVSLPERGYGTRSSLVLSVQTSETRAAPAAWRVAVDEWTHAPAAGQGHAWNPHNRRSETLFW</sequence>
<comment type="caution">
    <text evidence="1">The sequence shown here is derived from an EMBL/GenBank/DDBJ whole genome shotgun (WGS) entry which is preliminary data.</text>
</comment>
<keyword evidence="2" id="KW-1185">Reference proteome</keyword>
<organism evidence="1 2">
    <name type="scientific">Hydrogenophaga aromaticivorans</name>
    <dbReference type="NCBI Taxonomy" id="2610898"/>
    <lineage>
        <taxon>Bacteria</taxon>
        <taxon>Pseudomonadati</taxon>
        <taxon>Pseudomonadota</taxon>
        <taxon>Betaproteobacteria</taxon>
        <taxon>Burkholderiales</taxon>
        <taxon>Comamonadaceae</taxon>
        <taxon>Hydrogenophaga</taxon>
    </lineage>
</organism>
<dbReference type="PANTHER" id="PTHR17985">
    <property type="entry name" value="SER/THR-RICH PROTEIN T10 IN DGCR REGION"/>
    <property type="match status" value="1"/>
</dbReference>
<dbReference type="RefSeq" id="WP_177134074.1">
    <property type="nucleotide sequence ID" value="NZ_VYGV01000006.1"/>
</dbReference>
<name>A0A7Y8GTS5_9BURK</name>
<evidence type="ECO:0000313" key="1">
    <source>
        <dbReference type="EMBL" id="NWF44677.1"/>
    </source>
</evidence>
<protein>
    <submittedName>
        <fullName evidence="1">NRDE family protein</fullName>
    </submittedName>
</protein>
<dbReference type="AlphaFoldDB" id="A0A7Y8GTS5"/>
<dbReference type="Proteomes" id="UP000545507">
    <property type="component" value="Unassembled WGS sequence"/>
</dbReference>
<dbReference type="Pfam" id="PF05742">
    <property type="entry name" value="TANGO2"/>
    <property type="match status" value="1"/>
</dbReference>
<proteinExistence type="predicted"/>
<dbReference type="PANTHER" id="PTHR17985:SF8">
    <property type="entry name" value="TRANSPORT AND GOLGI ORGANIZATION PROTEIN 2 HOMOLOG"/>
    <property type="match status" value="1"/>
</dbReference>
<dbReference type="InterPro" id="IPR008551">
    <property type="entry name" value="TANGO2"/>
</dbReference>
<gene>
    <name evidence="1" type="ORF">F3K02_05335</name>
</gene>
<evidence type="ECO:0000313" key="2">
    <source>
        <dbReference type="Proteomes" id="UP000545507"/>
    </source>
</evidence>
<accession>A0A7Y8GTS5</accession>
<reference evidence="1 2" key="1">
    <citation type="submission" date="2019-09" db="EMBL/GenBank/DDBJ databases">
        <title>Hydrogenophaga aromatica sp. nov., isolated from a para-xylene-degrading enrichment culture.</title>
        <authorList>
            <person name="Tancsics A."/>
            <person name="Banerjee S."/>
        </authorList>
    </citation>
    <scope>NUCLEOTIDE SEQUENCE [LARGE SCALE GENOMIC DNA]</scope>
    <source>
        <strain evidence="1 2">D2P1</strain>
    </source>
</reference>